<dbReference type="AlphaFoldDB" id="X0TIH3"/>
<organism evidence="2">
    <name type="scientific">marine sediment metagenome</name>
    <dbReference type="NCBI Taxonomy" id="412755"/>
    <lineage>
        <taxon>unclassified sequences</taxon>
        <taxon>metagenomes</taxon>
        <taxon>ecological metagenomes</taxon>
    </lineage>
</organism>
<dbReference type="Pfam" id="PF00534">
    <property type="entry name" value="Glycos_transf_1"/>
    <property type="match status" value="1"/>
</dbReference>
<dbReference type="PANTHER" id="PTHR12526:SF638">
    <property type="entry name" value="SPORE COAT PROTEIN SA"/>
    <property type="match status" value="1"/>
</dbReference>
<dbReference type="InterPro" id="IPR001296">
    <property type="entry name" value="Glyco_trans_1"/>
</dbReference>
<protein>
    <recommendedName>
        <fullName evidence="1">Glycosyl transferase family 1 domain-containing protein</fullName>
    </recommendedName>
</protein>
<feature type="domain" description="Glycosyl transferase family 1" evidence="1">
    <location>
        <begin position="1"/>
        <end position="53"/>
    </location>
</feature>
<dbReference type="Gene3D" id="3.40.50.2000">
    <property type="entry name" value="Glycogen Phosphorylase B"/>
    <property type="match status" value="2"/>
</dbReference>
<reference evidence="2" key="1">
    <citation type="journal article" date="2014" name="Front. Microbiol.">
        <title>High frequency of phylogenetically diverse reductive dehalogenase-homologous genes in deep subseafloor sedimentary metagenomes.</title>
        <authorList>
            <person name="Kawai M."/>
            <person name="Futagami T."/>
            <person name="Toyoda A."/>
            <person name="Takaki Y."/>
            <person name="Nishi S."/>
            <person name="Hori S."/>
            <person name="Arai W."/>
            <person name="Tsubouchi T."/>
            <person name="Morono Y."/>
            <person name="Uchiyama I."/>
            <person name="Ito T."/>
            <person name="Fujiyama A."/>
            <person name="Inagaki F."/>
            <person name="Takami H."/>
        </authorList>
    </citation>
    <scope>NUCLEOTIDE SEQUENCE</scope>
    <source>
        <strain evidence="2">Expedition CK06-06</strain>
    </source>
</reference>
<feature type="non-terminal residue" evidence="2">
    <location>
        <position position="1"/>
    </location>
</feature>
<dbReference type="PANTHER" id="PTHR12526">
    <property type="entry name" value="GLYCOSYLTRANSFERASE"/>
    <property type="match status" value="1"/>
</dbReference>
<proteinExistence type="predicted"/>
<name>X0TIH3_9ZZZZ</name>
<accession>X0TIH3</accession>
<evidence type="ECO:0000259" key="1">
    <source>
        <dbReference type="Pfam" id="PF00534"/>
    </source>
</evidence>
<comment type="caution">
    <text evidence="2">The sequence shown here is derived from an EMBL/GenBank/DDBJ whole genome shotgun (WGS) entry which is preliminary data.</text>
</comment>
<dbReference type="GO" id="GO:0016757">
    <property type="term" value="F:glycosyltransferase activity"/>
    <property type="evidence" value="ECO:0007669"/>
    <property type="project" value="InterPro"/>
</dbReference>
<dbReference type="SUPFAM" id="SSF53756">
    <property type="entry name" value="UDP-Glycosyltransferase/glycogen phosphorylase"/>
    <property type="match status" value="1"/>
</dbReference>
<gene>
    <name evidence="2" type="ORF">S01H1_30921</name>
</gene>
<evidence type="ECO:0000313" key="2">
    <source>
        <dbReference type="EMBL" id="GAF87056.1"/>
    </source>
</evidence>
<dbReference type="EMBL" id="BARS01019057">
    <property type="protein sequence ID" value="GAF87056.1"/>
    <property type="molecule type" value="Genomic_DNA"/>
</dbReference>
<sequence>PIIATKVGGVPEMVENGINGLLVQPKNSRQLAEKILYLINNPKITQAMAQQTHQKIVKEFGLEKMIQKTKREYRGQPSVKLTS</sequence>